<evidence type="ECO:0000256" key="2">
    <source>
        <dbReference type="ARBA" id="ARBA00008114"/>
    </source>
</evidence>
<dbReference type="RefSeq" id="WP_073157282.1">
    <property type="nucleotide sequence ID" value="NZ_FNBJ01000009.1"/>
</dbReference>
<gene>
    <name evidence="13" type="ORF">C7954_10431</name>
    <name evidence="10" type="ORF">SAMN04488598_10913</name>
    <name evidence="12" type="ORF">SAMN04515652_10912</name>
    <name evidence="11" type="ORF">SAMN04515654_10476</name>
</gene>
<dbReference type="GO" id="GO:0008324">
    <property type="term" value="F:monoatomic cation transmembrane transporter activity"/>
    <property type="evidence" value="ECO:0007669"/>
    <property type="project" value="InterPro"/>
</dbReference>
<comment type="similarity">
    <text evidence="2">Belongs to the cation diffusion facilitator (CDF) transporter (TC 2.A.4) family.</text>
</comment>
<evidence type="ECO:0000256" key="7">
    <source>
        <dbReference type="SAM" id="Phobius"/>
    </source>
</evidence>
<keyword evidence="16" id="KW-1185">Reference proteome</keyword>
<dbReference type="Pfam" id="PF16916">
    <property type="entry name" value="ZT_dimer"/>
    <property type="match status" value="1"/>
</dbReference>
<dbReference type="Proteomes" id="UP000199519">
    <property type="component" value="Unassembled WGS sequence"/>
</dbReference>
<feature type="domain" description="Cation efflux protein cytoplasmic" evidence="9">
    <location>
        <begin position="212"/>
        <end position="289"/>
    </location>
</feature>
<dbReference type="EMBL" id="FOHG01000009">
    <property type="protein sequence ID" value="SES86774.1"/>
    <property type="molecule type" value="Genomic_DNA"/>
</dbReference>
<reference evidence="11 15" key="2">
    <citation type="submission" date="2016-10" db="EMBL/GenBank/DDBJ databases">
        <authorList>
            <person name="de Groot N.N."/>
        </authorList>
    </citation>
    <scope>NUCLEOTIDE SEQUENCE [LARGE SCALE GENOMIC DNA]</scope>
    <source>
        <strain evidence="11 15">WG7</strain>
    </source>
</reference>
<name>A0A1M7JK37_9FIRM</name>
<evidence type="ECO:0000256" key="6">
    <source>
        <dbReference type="ARBA" id="ARBA00023136"/>
    </source>
</evidence>
<dbReference type="SUPFAM" id="SSF160240">
    <property type="entry name" value="Cation efflux protein cytoplasmic domain-like"/>
    <property type="match status" value="1"/>
</dbReference>
<dbReference type="EMBL" id="FNEH01000004">
    <property type="protein sequence ID" value="SDI30311.1"/>
    <property type="molecule type" value="Genomic_DNA"/>
</dbReference>
<evidence type="ECO:0000313" key="15">
    <source>
        <dbReference type="Proteomes" id="UP000198945"/>
    </source>
</evidence>
<dbReference type="Gene3D" id="3.30.70.1350">
    <property type="entry name" value="Cation efflux protein, cytoplasmic domain"/>
    <property type="match status" value="1"/>
</dbReference>
<dbReference type="InterPro" id="IPR027470">
    <property type="entry name" value="Cation_efflux_CTD"/>
</dbReference>
<evidence type="ECO:0000259" key="9">
    <source>
        <dbReference type="Pfam" id="PF16916"/>
    </source>
</evidence>
<dbReference type="GeneID" id="57011895"/>
<dbReference type="STRING" id="54121.SAMN04515653_10377"/>
<dbReference type="InterPro" id="IPR058533">
    <property type="entry name" value="Cation_efflux_TM"/>
</dbReference>
<dbReference type="InterPro" id="IPR050291">
    <property type="entry name" value="CDF_Transporter"/>
</dbReference>
<evidence type="ECO:0000313" key="13">
    <source>
        <dbReference type="EMBL" id="TDX46662.1"/>
    </source>
</evidence>
<feature type="transmembrane region" description="Helical" evidence="7">
    <location>
        <begin position="82"/>
        <end position="99"/>
    </location>
</feature>
<keyword evidence="4 7" id="KW-0812">Transmembrane</keyword>
<dbReference type="Pfam" id="PF01545">
    <property type="entry name" value="Cation_efflux"/>
    <property type="match status" value="1"/>
</dbReference>
<reference evidence="13 17" key="3">
    <citation type="submission" date="2019-03" db="EMBL/GenBank/DDBJ databases">
        <title>Subsurface microbial communities from deep shales in Ohio and West Virginia, USA.</title>
        <authorList>
            <person name="Wrighton K."/>
        </authorList>
    </citation>
    <scope>NUCLEOTIDE SEQUENCE [LARGE SCALE GENOMIC DNA]</scope>
    <source>
        <strain evidence="13 17">DSMZ 11287</strain>
    </source>
</reference>
<reference evidence="14 16" key="1">
    <citation type="submission" date="2016-10" db="EMBL/GenBank/DDBJ databases">
        <authorList>
            <person name="Varghese N."/>
            <person name="Submissions S."/>
        </authorList>
    </citation>
    <scope>NUCLEOTIDE SEQUENCE [LARGE SCALE GENOMIC DNA]</scope>
    <source>
        <strain evidence="10 16">WG2</strain>
        <strain evidence="12 14">WG5</strain>
    </source>
</reference>
<feature type="transmembrane region" description="Helical" evidence="7">
    <location>
        <begin position="14"/>
        <end position="35"/>
    </location>
</feature>
<dbReference type="PANTHER" id="PTHR43840">
    <property type="entry name" value="MITOCHONDRIAL METAL TRANSPORTER 1-RELATED"/>
    <property type="match status" value="1"/>
</dbReference>
<keyword evidence="3" id="KW-0813">Transport</keyword>
<evidence type="ECO:0000256" key="3">
    <source>
        <dbReference type="ARBA" id="ARBA00022448"/>
    </source>
</evidence>
<dbReference type="InterPro" id="IPR002524">
    <property type="entry name" value="Cation_efflux"/>
</dbReference>
<evidence type="ECO:0000256" key="4">
    <source>
        <dbReference type="ARBA" id="ARBA00022692"/>
    </source>
</evidence>
<dbReference type="InterPro" id="IPR036837">
    <property type="entry name" value="Cation_efflux_CTD_sf"/>
</dbReference>
<keyword evidence="5 7" id="KW-1133">Transmembrane helix</keyword>
<evidence type="ECO:0000259" key="8">
    <source>
        <dbReference type="Pfam" id="PF01545"/>
    </source>
</evidence>
<dbReference type="NCBIfam" id="TIGR01297">
    <property type="entry name" value="CDF"/>
    <property type="match status" value="1"/>
</dbReference>
<dbReference type="EMBL" id="FNBJ01000009">
    <property type="protein sequence ID" value="SDF27857.1"/>
    <property type="molecule type" value="Genomic_DNA"/>
</dbReference>
<evidence type="ECO:0000313" key="14">
    <source>
        <dbReference type="Proteomes" id="UP000198612"/>
    </source>
</evidence>
<keyword evidence="6 7" id="KW-0472">Membrane</keyword>
<evidence type="ECO:0000313" key="10">
    <source>
        <dbReference type="EMBL" id="SDF27857.1"/>
    </source>
</evidence>
<dbReference type="Proteomes" id="UP000295472">
    <property type="component" value="Unassembled WGS sequence"/>
</dbReference>
<dbReference type="Proteomes" id="UP000198945">
    <property type="component" value="Unassembled WGS sequence"/>
</dbReference>
<evidence type="ECO:0000256" key="1">
    <source>
        <dbReference type="ARBA" id="ARBA00004141"/>
    </source>
</evidence>
<evidence type="ECO:0000313" key="16">
    <source>
        <dbReference type="Proteomes" id="UP000199519"/>
    </source>
</evidence>
<dbReference type="SUPFAM" id="SSF161111">
    <property type="entry name" value="Cation efflux protein transmembrane domain-like"/>
    <property type="match status" value="1"/>
</dbReference>
<evidence type="ECO:0000313" key="11">
    <source>
        <dbReference type="EMBL" id="SDI30311.1"/>
    </source>
</evidence>
<sequence length="295" mass="32350">MEKENIRYQQGKKISIISILSNVLLAVLKIFIGFFANSKALIADGFHSVSDMASTMIVMVSMKFSETPADKNHPYGHEKAEALGTNILAVILVLTAFFLGRDAVLTIVSGNIAEPGSWALFAAFVSIIVKEILYRFTIKIGEEINSRGLIADAHHHRSDALSSIAALIGIGGAKLGFRFLDPLAGLVVALLILKVGYEIMRDTSYELMDGRPDKEKINEIRDLAAEIEGVIEIHDIKLRSYGPNYIVDLKIVVEDQLSVADGHNIACLVEKKIIKNSDDVKDVMVHVDPLSAHQN</sequence>
<evidence type="ECO:0000313" key="17">
    <source>
        <dbReference type="Proteomes" id="UP000295472"/>
    </source>
</evidence>
<dbReference type="PANTHER" id="PTHR43840:SF15">
    <property type="entry name" value="MITOCHONDRIAL METAL TRANSPORTER 1-RELATED"/>
    <property type="match status" value="1"/>
</dbReference>
<comment type="subcellular location">
    <subcellularLocation>
        <location evidence="1">Membrane</location>
        <topology evidence="1">Multi-pass membrane protein</topology>
    </subcellularLocation>
</comment>
<proteinExistence type="inferred from homology"/>
<accession>A0A1M7JK37</accession>
<dbReference type="AlphaFoldDB" id="A0A1M7JK37"/>
<dbReference type="InterPro" id="IPR027469">
    <property type="entry name" value="Cation_efflux_TMD_sf"/>
</dbReference>
<dbReference type="EMBL" id="SOEF01000004">
    <property type="protein sequence ID" value="TDX46662.1"/>
    <property type="molecule type" value="Genomic_DNA"/>
</dbReference>
<dbReference type="GO" id="GO:0016020">
    <property type="term" value="C:membrane"/>
    <property type="evidence" value="ECO:0007669"/>
    <property type="project" value="UniProtKB-SubCell"/>
</dbReference>
<dbReference type="FunFam" id="1.20.1510.10:FF:000006">
    <property type="entry name" value="Divalent cation efflux transporter"/>
    <property type="match status" value="1"/>
</dbReference>
<protein>
    <submittedName>
        <fullName evidence="13">Cation diffusion facilitator family transporter</fullName>
    </submittedName>
</protein>
<evidence type="ECO:0000256" key="5">
    <source>
        <dbReference type="ARBA" id="ARBA00022989"/>
    </source>
</evidence>
<organism evidence="13 17">
    <name type="scientific">Halanaerobium congolense</name>
    <dbReference type="NCBI Taxonomy" id="54121"/>
    <lineage>
        <taxon>Bacteria</taxon>
        <taxon>Bacillati</taxon>
        <taxon>Bacillota</taxon>
        <taxon>Clostridia</taxon>
        <taxon>Halanaerobiales</taxon>
        <taxon>Halanaerobiaceae</taxon>
        <taxon>Halanaerobium</taxon>
    </lineage>
</organism>
<dbReference type="Gene3D" id="1.20.1510.10">
    <property type="entry name" value="Cation efflux protein transmembrane domain"/>
    <property type="match status" value="1"/>
</dbReference>
<dbReference type="OrthoDB" id="9806522at2"/>
<evidence type="ECO:0000313" key="12">
    <source>
        <dbReference type="EMBL" id="SES86774.1"/>
    </source>
</evidence>
<feature type="domain" description="Cation efflux protein transmembrane" evidence="8">
    <location>
        <begin position="16"/>
        <end position="208"/>
    </location>
</feature>
<dbReference type="Proteomes" id="UP000198612">
    <property type="component" value="Unassembled WGS sequence"/>
</dbReference>